<evidence type="ECO:0000313" key="2">
    <source>
        <dbReference type="Proteomes" id="UP001143910"/>
    </source>
</evidence>
<dbReference type="Proteomes" id="UP001143910">
    <property type="component" value="Unassembled WGS sequence"/>
</dbReference>
<gene>
    <name evidence="1" type="ORF">NQ176_g9156</name>
</gene>
<proteinExistence type="predicted"/>
<dbReference type="EMBL" id="JANJQO010001984">
    <property type="protein sequence ID" value="KAJ2968487.1"/>
    <property type="molecule type" value="Genomic_DNA"/>
</dbReference>
<reference evidence="1" key="1">
    <citation type="submission" date="2022-08" db="EMBL/GenBank/DDBJ databases">
        <title>Genome Sequence of Lecanicillium fungicola.</title>
        <authorList>
            <person name="Buettner E."/>
        </authorList>
    </citation>
    <scope>NUCLEOTIDE SEQUENCE</scope>
    <source>
        <strain evidence="1">Babe33</strain>
    </source>
</reference>
<accession>A0ACC1MN98</accession>
<organism evidence="1 2">
    <name type="scientific">Zarea fungicola</name>
    <dbReference type="NCBI Taxonomy" id="93591"/>
    <lineage>
        <taxon>Eukaryota</taxon>
        <taxon>Fungi</taxon>
        <taxon>Dikarya</taxon>
        <taxon>Ascomycota</taxon>
        <taxon>Pezizomycotina</taxon>
        <taxon>Sordariomycetes</taxon>
        <taxon>Hypocreomycetidae</taxon>
        <taxon>Hypocreales</taxon>
        <taxon>Cordycipitaceae</taxon>
        <taxon>Zarea</taxon>
    </lineage>
</organism>
<evidence type="ECO:0000313" key="1">
    <source>
        <dbReference type="EMBL" id="KAJ2968487.1"/>
    </source>
</evidence>
<protein>
    <submittedName>
        <fullName evidence="1">Uncharacterized protein</fullName>
    </submittedName>
</protein>
<keyword evidence="2" id="KW-1185">Reference proteome</keyword>
<name>A0ACC1MN98_9HYPO</name>
<sequence length="611" mass="68315">MERLDCAVVGSGKFPLSIHERVYGLAAAKQYHVTHPDESLVVYEASHCLGGTWSEDRIYPTLKTNNMLGTFEYPDFPMKPEATKLRAGQDHVPGKMVNVYFKAYASHFGIDKLLQFNTKVTVAEHQSDLEDGGWILTLQSTVGGTSYQPPTQVFVRRLIVATGLTSEPVIRTFAGQDTFGGPIFHGRHFADNYHTTQTAKSATVYGTGKYAWDVAYSYATAGVPVNWVIRSTGYGATWVSTPRVSPFGLWLEKLVHTRLMTWFSPSIWADTDGFSSIHRFFQRTWAGRLLVKIVWAIISSDVVQRCGLNGQQTAKLKPWYPLMYASASLGILNYDQDFLNLVRTGTIKVHIADIEKLTPGHVLLTDGSSFKSDVIMAHSGWQQSPPIKFLPEGIEAELGLPHSRDDGEWDPEAGEYTKLVKRADSEILSRLPMLQTQPLFPNIFSAAKNSNPVAKTSSPTTGFMMYRFLAPPSAKLLRYHDIAFAGFQLNLSTLTTAHVGGLWISAYLDGKLSNNPSAAAANQESYEKLRYENVLYNRFGHWRHPVDWDRKAPSFVFDTITYHSLLLRDLGLETHRKSSLFHEVVGAYGVEDYRSVNEEWAAAQAVNAEQI</sequence>
<comment type="caution">
    <text evidence="1">The sequence shown here is derived from an EMBL/GenBank/DDBJ whole genome shotgun (WGS) entry which is preliminary data.</text>
</comment>